<sequence length="125" mass="14549">MGLDVGFFHGGEEVFGFQGHYDFFYHFIIKSEDAAYEDYDDFYVNSETLDHVHQRILQEIKLNNMSDKDILTEVPDNFWELDASDFALDKGETSWKELLCYYPAIIRLLQNAVRENGPLVCGYSC</sequence>
<dbReference type="RefSeq" id="WP_183530753.1">
    <property type="nucleotide sequence ID" value="NZ_JACIJM010000012.1"/>
</dbReference>
<gene>
    <name evidence="1" type="ORF">FHS72_003304</name>
</gene>
<dbReference type="EMBL" id="JACIJM010000012">
    <property type="protein sequence ID" value="MBB5723659.1"/>
    <property type="molecule type" value="Genomic_DNA"/>
</dbReference>
<reference evidence="1 2" key="1">
    <citation type="submission" date="2020-08" db="EMBL/GenBank/DDBJ databases">
        <title>Genomic Encyclopedia of Type Strains, Phase IV (KMG-IV): sequencing the most valuable type-strain genomes for metagenomic binning, comparative biology and taxonomic classification.</title>
        <authorList>
            <person name="Goeker M."/>
        </authorList>
    </citation>
    <scope>NUCLEOTIDE SEQUENCE [LARGE SCALE GENOMIC DNA]</scope>
    <source>
        <strain evidence="1 2">DSM 101064</strain>
    </source>
</reference>
<accession>A0A7W9BP77</accession>
<evidence type="ECO:0000313" key="2">
    <source>
        <dbReference type="Proteomes" id="UP000535415"/>
    </source>
</evidence>
<keyword evidence="2" id="KW-1185">Reference proteome</keyword>
<protein>
    <recommendedName>
        <fullName evidence="3">DUF1877 family protein</fullName>
    </recommendedName>
</protein>
<name>A0A7W9BP77_9RHOB</name>
<comment type="caution">
    <text evidence="1">The sequence shown here is derived from an EMBL/GenBank/DDBJ whole genome shotgun (WGS) entry which is preliminary data.</text>
</comment>
<dbReference type="Proteomes" id="UP000535415">
    <property type="component" value="Unassembled WGS sequence"/>
</dbReference>
<evidence type="ECO:0008006" key="3">
    <source>
        <dbReference type="Google" id="ProtNLM"/>
    </source>
</evidence>
<dbReference type="AlphaFoldDB" id="A0A7W9BP77"/>
<evidence type="ECO:0000313" key="1">
    <source>
        <dbReference type="EMBL" id="MBB5723659.1"/>
    </source>
</evidence>
<proteinExistence type="predicted"/>
<organism evidence="1 2">
    <name type="scientific">Yoonia ponticola</name>
    <dbReference type="NCBI Taxonomy" id="1524255"/>
    <lineage>
        <taxon>Bacteria</taxon>
        <taxon>Pseudomonadati</taxon>
        <taxon>Pseudomonadota</taxon>
        <taxon>Alphaproteobacteria</taxon>
        <taxon>Rhodobacterales</taxon>
        <taxon>Paracoccaceae</taxon>
        <taxon>Yoonia</taxon>
    </lineage>
</organism>